<comment type="similarity">
    <text evidence="5">Belongs to the class I-like SAM-binding methyltransferase superfamily. RNA M5U methyltransferase family.</text>
</comment>
<keyword evidence="4" id="KW-0819">tRNA processing</keyword>
<evidence type="ECO:0000313" key="7">
    <source>
        <dbReference type="EMBL" id="CUV66421.1"/>
    </source>
</evidence>
<dbReference type="GO" id="GO:0032259">
    <property type="term" value="P:methylation"/>
    <property type="evidence" value="ECO:0007669"/>
    <property type="project" value="UniProtKB-KW"/>
</dbReference>
<keyword evidence="2 5" id="KW-0808">Transferase</keyword>
<dbReference type="GO" id="GO:0008033">
    <property type="term" value="P:tRNA processing"/>
    <property type="evidence" value="ECO:0007669"/>
    <property type="project" value="UniProtKB-KW"/>
</dbReference>
<organism evidence="7">
    <name type="scientific">Sulfurovum sp. enrichment culture clone C5</name>
    <dbReference type="NCBI Taxonomy" id="497650"/>
    <lineage>
        <taxon>Bacteria</taxon>
        <taxon>Pseudomonadati</taxon>
        <taxon>Campylobacterota</taxon>
        <taxon>Epsilonproteobacteria</taxon>
        <taxon>Campylobacterales</taxon>
        <taxon>Sulfurovaceae</taxon>
        <taxon>Sulfurovum</taxon>
        <taxon>environmental samples</taxon>
    </lineage>
</organism>
<feature type="binding site" evidence="5">
    <location>
        <position position="190"/>
    </location>
    <ligand>
        <name>S-adenosyl-L-methionine</name>
        <dbReference type="ChEBI" id="CHEBI:59789"/>
    </ligand>
</feature>
<dbReference type="PANTHER" id="PTHR47790:SF2">
    <property type="entry name" value="TRNA_TMRNA (URACIL-C(5))-METHYLTRANSFERASE"/>
    <property type="match status" value="1"/>
</dbReference>
<dbReference type="PROSITE" id="PS51687">
    <property type="entry name" value="SAM_MT_RNA_M5U"/>
    <property type="match status" value="1"/>
</dbReference>
<dbReference type="InterPro" id="IPR030390">
    <property type="entry name" value="MeTrfase_TrmA_AS"/>
</dbReference>
<dbReference type="PANTHER" id="PTHR47790">
    <property type="entry name" value="TRNA/TMRNA (URACIL-C(5))-METHYLTRANSFERASE"/>
    <property type="match status" value="1"/>
</dbReference>
<evidence type="ECO:0000256" key="2">
    <source>
        <dbReference type="ARBA" id="ARBA00022679"/>
    </source>
</evidence>
<dbReference type="GO" id="GO:0000049">
    <property type="term" value="F:tRNA binding"/>
    <property type="evidence" value="ECO:0007669"/>
    <property type="project" value="TreeGrafter"/>
</dbReference>
<feature type="binding site" evidence="5">
    <location>
        <position position="219"/>
    </location>
    <ligand>
        <name>S-adenosyl-L-methionine</name>
        <dbReference type="ChEBI" id="CHEBI:59789"/>
    </ligand>
</feature>
<keyword evidence="1 5" id="KW-0489">Methyltransferase</keyword>
<feature type="binding site" evidence="5">
    <location>
        <position position="240"/>
    </location>
    <ligand>
        <name>S-adenosyl-L-methionine</name>
        <dbReference type="ChEBI" id="CHEBI:59789"/>
    </ligand>
</feature>
<dbReference type="InterPro" id="IPR010280">
    <property type="entry name" value="U5_MeTrfase_fam"/>
</dbReference>
<dbReference type="EMBL" id="FAXN01000087">
    <property type="protein sequence ID" value="CUV66421.1"/>
    <property type="molecule type" value="Genomic_DNA"/>
</dbReference>
<gene>
    <name evidence="7" type="primary">trmA</name>
    <name evidence="7" type="ORF">BN3087_820010</name>
</gene>
<evidence type="ECO:0000256" key="1">
    <source>
        <dbReference type="ARBA" id="ARBA00022603"/>
    </source>
</evidence>
<dbReference type="NCBIfam" id="TIGR02143">
    <property type="entry name" value="trmA_only"/>
    <property type="match status" value="1"/>
</dbReference>
<dbReference type="InterPro" id="IPR011869">
    <property type="entry name" value="TrmA_MeTrfase"/>
</dbReference>
<evidence type="ECO:0000256" key="5">
    <source>
        <dbReference type="PROSITE-ProRule" id="PRU01024"/>
    </source>
</evidence>
<dbReference type="PROSITE" id="PS01230">
    <property type="entry name" value="TRMA_1"/>
    <property type="match status" value="1"/>
</dbReference>
<dbReference type="Gene3D" id="2.40.50.1070">
    <property type="match status" value="1"/>
</dbReference>
<dbReference type="InterPro" id="IPR029063">
    <property type="entry name" value="SAM-dependent_MTases_sf"/>
</dbReference>
<dbReference type="AlphaFoldDB" id="A0A0S4XR54"/>
<protein>
    <submittedName>
        <fullName evidence="7">tRNA (Uracil(54)-C(5))-methyltransferase</fullName>
        <ecNumber evidence="7">2.1.1.35</ecNumber>
    </submittedName>
</protein>
<dbReference type="GO" id="GO:0005829">
    <property type="term" value="C:cytosol"/>
    <property type="evidence" value="ECO:0007669"/>
    <property type="project" value="TreeGrafter"/>
</dbReference>
<feature type="binding site" evidence="5">
    <location>
        <position position="300"/>
    </location>
    <ligand>
        <name>S-adenosyl-L-methionine</name>
        <dbReference type="ChEBI" id="CHEBI:59789"/>
    </ligand>
</feature>
<reference evidence="7" key="1">
    <citation type="submission" date="2015-11" db="EMBL/GenBank/DDBJ databases">
        <authorList>
            <person name="Zhang Y."/>
            <person name="Guo Z."/>
        </authorList>
    </citation>
    <scope>NUCLEOTIDE SEQUENCE</scope>
    <source>
        <strain evidence="7">BN30871</strain>
    </source>
</reference>
<dbReference type="Pfam" id="PF05958">
    <property type="entry name" value="tRNA_U5-meth_tr"/>
    <property type="match status" value="1"/>
</dbReference>
<dbReference type="PROSITE" id="PS01231">
    <property type="entry name" value="TRMA_2"/>
    <property type="match status" value="1"/>
</dbReference>
<dbReference type="GO" id="GO:0030697">
    <property type="term" value="F:tRNA (uracil(54)-C5)-methyltransferase activity, S-adenosyl methionine-dependent"/>
    <property type="evidence" value="ECO:0007669"/>
    <property type="project" value="UniProtKB-EC"/>
</dbReference>
<dbReference type="FunFam" id="3.40.50.150:FF:000012">
    <property type="entry name" value="tRNA/tmRNA (uracil-C(5))-methyltransferase"/>
    <property type="match status" value="1"/>
</dbReference>
<dbReference type="HAMAP" id="MF_01011">
    <property type="entry name" value="RNA_methyltr_TrmA"/>
    <property type="match status" value="1"/>
</dbReference>
<proteinExistence type="inferred from homology"/>
<evidence type="ECO:0000256" key="4">
    <source>
        <dbReference type="ARBA" id="ARBA00022694"/>
    </source>
</evidence>
<feature type="active site" evidence="6">
    <location>
        <position position="325"/>
    </location>
</feature>
<keyword evidence="3 5" id="KW-0949">S-adenosyl-L-methionine</keyword>
<dbReference type="GO" id="GO:0009451">
    <property type="term" value="P:RNA modification"/>
    <property type="evidence" value="ECO:0007669"/>
    <property type="project" value="UniProtKB-ARBA"/>
</dbReference>
<dbReference type="InterPro" id="IPR030391">
    <property type="entry name" value="MeTrfase_TrmA_CS"/>
</dbReference>
<feature type="active site" description="Nucleophile" evidence="5">
    <location>
        <position position="325"/>
    </location>
</feature>
<evidence type="ECO:0000256" key="6">
    <source>
        <dbReference type="PROSITE-ProRule" id="PRU10015"/>
    </source>
</evidence>
<sequence length="367" mass="42333">MNCKHFGFCGACNLYNLDYEKQLQDKSKKVSELIEYENLTIFDSPKQNYRARAEFRIWHDGDICNYAMTNMDKNGVIKIDECKMVLQPIENRMWKLLYIINSSEILKRKLFGVEFLSSTLDDVIITMLYHKKLDDDWISEAKELENTLKANIIGRSRGQKIVLSKEYITEELNIDNSIYRYNQYDGGFTQPNPKVNEKMITWAKEKASSVGRGDLLESYCGLGNFTLPLSSCFDKVLATEVSKKSIYNALENCEINDIDNIHFIRLSSEELSEALRGEREFNRLKDIDLKAFNFSCVLVDPPRAGLDDGTIELISNIQHIIYISCNPETLARDLKILKLSHDVMDGVIFDQFPHTSHIESGVFLRKK</sequence>
<dbReference type="Gene3D" id="3.40.50.150">
    <property type="entry name" value="Vaccinia Virus protein VP39"/>
    <property type="match status" value="1"/>
</dbReference>
<dbReference type="GO" id="GO:0019843">
    <property type="term" value="F:rRNA binding"/>
    <property type="evidence" value="ECO:0007669"/>
    <property type="project" value="TreeGrafter"/>
</dbReference>
<dbReference type="EC" id="2.1.1.35" evidence="7"/>
<dbReference type="SUPFAM" id="SSF53335">
    <property type="entry name" value="S-adenosyl-L-methionine-dependent methyltransferases"/>
    <property type="match status" value="1"/>
</dbReference>
<name>A0A0S4XR54_9BACT</name>
<accession>A0A0S4XR54</accession>
<evidence type="ECO:0000256" key="3">
    <source>
        <dbReference type="ARBA" id="ARBA00022691"/>
    </source>
</evidence>